<organism evidence="1">
    <name type="scientific">Strombidium inclinatum</name>
    <dbReference type="NCBI Taxonomy" id="197538"/>
    <lineage>
        <taxon>Eukaryota</taxon>
        <taxon>Sar</taxon>
        <taxon>Alveolata</taxon>
        <taxon>Ciliophora</taxon>
        <taxon>Intramacronucleata</taxon>
        <taxon>Spirotrichea</taxon>
        <taxon>Oligotrichia</taxon>
        <taxon>Strombidiidae</taxon>
        <taxon>Strombidium</taxon>
    </lineage>
</organism>
<protein>
    <submittedName>
        <fullName evidence="1">Uncharacterized protein</fullName>
    </submittedName>
</protein>
<evidence type="ECO:0000313" key="1">
    <source>
        <dbReference type="EMBL" id="CAE0325344.1"/>
    </source>
</evidence>
<proteinExistence type="predicted"/>
<accession>A0A7S3IJK6</accession>
<dbReference type="EMBL" id="HBIH01014529">
    <property type="protein sequence ID" value="CAE0325344.1"/>
    <property type="molecule type" value="Transcribed_RNA"/>
</dbReference>
<gene>
    <name evidence="1" type="ORF">SINC0208_LOCUS5969</name>
</gene>
<reference evidence="1" key="1">
    <citation type="submission" date="2021-01" db="EMBL/GenBank/DDBJ databases">
        <authorList>
            <person name="Corre E."/>
            <person name="Pelletier E."/>
            <person name="Niang G."/>
            <person name="Scheremetjew M."/>
            <person name="Finn R."/>
            <person name="Kale V."/>
            <person name="Holt S."/>
            <person name="Cochrane G."/>
            <person name="Meng A."/>
            <person name="Brown T."/>
            <person name="Cohen L."/>
        </authorList>
    </citation>
    <scope>NUCLEOTIDE SEQUENCE</scope>
    <source>
        <strain evidence="1">S3</strain>
    </source>
</reference>
<name>A0A7S3IJK6_9SPIT</name>
<sequence length="179" mass="19463">MAVPGKVLGLQQLLIVFRQVTEDHTILEVVAFLELDGDALEAQEYVAENGAGVSCCEHREVLVAHANSKDGEELPFIVPSLHLFENLEAEIVVVGVASRVQDTVDFRELVKSGVPGLVHHERDHSGAHALYVAHIGPDDEAGVVVEARVVLQSLVDWLSKDADDWSLIHVGVCLKVSHL</sequence>
<dbReference type="AlphaFoldDB" id="A0A7S3IJK6"/>